<dbReference type="Gene3D" id="3.40.190.10">
    <property type="entry name" value="Periplasmic binding protein-like II"/>
    <property type="match status" value="1"/>
</dbReference>
<dbReference type="PATRIC" id="fig|1232189.3.peg.14"/>
<evidence type="ECO:0000313" key="6">
    <source>
        <dbReference type="EMBL" id="EKN43502.1"/>
    </source>
</evidence>
<dbReference type="Pfam" id="PF00496">
    <property type="entry name" value="SBP_bac_5"/>
    <property type="match status" value="1"/>
</dbReference>
<dbReference type="PANTHER" id="PTHR30290:SF10">
    <property type="entry name" value="PERIPLASMIC OLIGOPEPTIDE-BINDING PROTEIN-RELATED"/>
    <property type="match status" value="1"/>
</dbReference>
<evidence type="ECO:0000256" key="3">
    <source>
        <dbReference type="ARBA" id="ARBA00022448"/>
    </source>
</evidence>
<gene>
    <name evidence="6" type="ORF">CFSAN001627_00075</name>
</gene>
<evidence type="ECO:0000259" key="5">
    <source>
        <dbReference type="Pfam" id="PF00496"/>
    </source>
</evidence>
<sequence length="292" mass="33883">GGIDFSAAQKPEWKEKFKKANKFEVKRVIEPATNIEFFNQNVKLFSNAKVRKAFSLSINREEVSKTLFKNDFTPAYGFVPPSLQIGDKEFRKEVGEEPIKKLKEENQDPKKLLIEGLKELGMDPDPSKVTVNYLTGSTSDQQKEICEFFQEMYQKALGIKVNIEYVQWPVYAKRINNAEYEISGMAWTGDYDDPMTEFDLWMTGAKAIPTNYSNAKYDELIRKAALLPEEKNEERMKLFKEDEQILLYEDAVIAPAVYRARDIYQRKYVKGIMVPQFGSLYDVKYAYTEGRE</sequence>
<accession>M1ZUG7</accession>
<keyword evidence="4" id="KW-0732">Signal</keyword>
<name>M1ZUG7_CLOBO</name>
<organism evidence="6 7">
    <name type="scientific">Clostridium botulinum CFSAN001627</name>
    <dbReference type="NCBI Taxonomy" id="1232189"/>
    <lineage>
        <taxon>Bacteria</taxon>
        <taxon>Bacillati</taxon>
        <taxon>Bacillota</taxon>
        <taxon>Clostridia</taxon>
        <taxon>Eubacteriales</taxon>
        <taxon>Clostridiaceae</taxon>
        <taxon>Clostridium</taxon>
    </lineage>
</organism>
<keyword evidence="3" id="KW-0813">Transport</keyword>
<dbReference type="FunFam" id="3.10.105.10:FF:000065">
    <property type="entry name" value="ABC transporter, oligopeptide-binding protein"/>
    <property type="match status" value="1"/>
</dbReference>
<comment type="subcellular location">
    <subcellularLocation>
        <location evidence="1">Cell envelope</location>
    </subcellularLocation>
</comment>
<dbReference type="GO" id="GO:1904680">
    <property type="term" value="F:peptide transmembrane transporter activity"/>
    <property type="evidence" value="ECO:0007669"/>
    <property type="project" value="TreeGrafter"/>
</dbReference>
<proteinExistence type="inferred from homology"/>
<dbReference type="AlphaFoldDB" id="M1ZUG7"/>
<dbReference type="InterPro" id="IPR000914">
    <property type="entry name" value="SBP_5_dom"/>
</dbReference>
<evidence type="ECO:0000256" key="4">
    <source>
        <dbReference type="ARBA" id="ARBA00022729"/>
    </source>
</evidence>
<protein>
    <submittedName>
        <fullName evidence="6">Oligopeptide/dipeptide ABC transporter oligopeptide/dipeptide-binding protein</fullName>
    </submittedName>
</protein>
<evidence type="ECO:0000256" key="2">
    <source>
        <dbReference type="ARBA" id="ARBA00005695"/>
    </source>
</evidence>
<dbReference type="GO" id="GO:0015833">
    <property type="term" value="P:peptide transport"/>
    <property type="evidence" value="ECO:0007669"/>
    <property type="project" value="TreeGrafter"/>
</dbReference>
<feature type="domain" description="Solute-binding protein family 5" evidence="5">
    <location>
        <begin position="1"/>
        <end position="205"/>
    </location>
</feature>
<reference evidence="6 7" key="2">
    <citation type="submission" date="2013-03" db="EMBL/GenBank/DDBJ databases">
        <title>Diversity in Clostridium botulinum.</title>
        <authorList>
            <person name="Timme R.E."/>
            <person name="Allard M."/>
            <person name="Luo Y."/>
            <person name="Strain E."/>
            <person name="Gonzalez-Escalona N."/>
            <person name="Brown E."/>
        </authorList>
    </citation>
    <scope>NUCLEOTIDE SEQUENCE [LARGE SCALE GENOMIC DNA]</scope>
    <source>
        <strain evidence="6 7">CFSAN001627</strain>
    </source>
</reference>
<feature type="non-terminal residue" evidence="6">
    <location>
        <position position="1"/>
    </location>
</feature>
<dbReference type="EMBL" id="AMXI01000004">
    <property type="protein sequence ID" value="EKN43502.1"/>
    <property type="molecule type" value="Genomic_DNA"/>
</dbReference>
<dbReference type="Gene3D" id="3.10.105.10">
    <property type="entry name" value="Dipeptide-binding Protein, Domain 3"/>
    <property type="match status" value="1"/>
</dbReference>
<reference evidence="6 7" key="1">
    <citation type="submission" date="2012-10" db="EMBL/GenBank/DDBJ databases">
        <authorList>
            <person name="Strain E.A."/>
            <person name="Brown E."/>
            <person name="Allard M.W."/>
            <person name="Gonzalez-Escalona N."/>
            <person name="Timme R."/>
        </authorList>
    </citation>
    <scope>NUCLEOTIDE SEQUENCE [LARGE SCALE GENOMIC DNA]</scope>
    <source>
        <strain evidence="6 7">CFSAN001627</strain>
    </source>
</reference>
<comment type="caution">
    <text evidence="6">The sequence shown here is derived from an EMBL/GenBank/DDBJ whole genome shotgun (WGS) entry which is preliminary data.</text>
</comment>
<dbReference type="SUPFAM" id="SSF53850">
    <property type="entry name" value="Periplasmic binding protein-like II"/>
    <property type="match status" value="1"/>
</dbReference>
<dbReference type="InterPro" id="IPR039424">
    <property type="entry name" value="SBP_5"/>
</dbReference>
<comment type="similarity">
    <text evidence="2">Belongs to the bacterial solute-binding protein 5 family.</text>
</comment>
<dbReference type="GO" id="GO:0030313">
    <property type="term" value="C:cell envelope"/>
    <property type="evidence" value="ECO:0007669"/>
    <property type="project" value="UniProtKB-SubCell"/>
</dbReference>
<evidence type="ECO:0000256" key="1">
    <source>
        <dbReference type="ARBA" id="ARBA00004196"/>
    </source>
</evidence>
<evidence type="ECO:0000313" key="7">
    <source>
        <dbReference type="Proteomes" id="UP000011944"/>
    </source>
</evidence>
<dbReference type="Proteomes" id="UP000011944">
    <property type="component" value="Unassembled WGS sequence"/>
</dbReference>
<dbReference type="PANTHER" id="PTHR30290">
    <property type="entry name" value="PERIPLASMIC BINDING COMPONENT OF ABC TRANSPORTER"/>
    <property type="match status" value="1"/>
</dbReference>